<gene>
    <name evidence="2" type="ORF">FHS77_000227</name>
</gene>
<name>A0A841LVQ8_9HYPH</name>
<dbReference type="EMBL" id="JACIIU010000001">
    <property type="protein sequence ID" value="MBB6259719.1"/>
    <property type="molecule type" value="Genomic_DNA"/>
</dbReference>
<dbReference type="InterPro" id="IPR003795">
    <property type="entry name" value="DUF192"/>
</dbReference>
<evidence type="ECO:0000256" key="1">
    <source>
        <dbReference type="SAM" id="SignalP"/>
    </source>
</evidence>
<proteinExistence type="predicted"/>
<evidence type="ECO:0000313" key="3">
    <source>
        <dbReference type="Proteomes" id="UP000555393"/>
    </source>
</evidence>
<sequence length="171" mass="19021">MTGAHIMVRNVVQRCLGFIVVLLMALSVQTAVAQDNEPMRLEVDANPLTFMTSTGEQQIELEIADTDESRMRGLMFRTDLPLQRGMLFDFKQVRLVLMWMKNTPLPLDMVFLHTDGRIAVIRENTTPFSENIVSSGEPVAYVIELNAGMAKKLGLNAGDKAVHPAICGRCD</sequence>
<feature type="chain" id="PRO_5032478605" description="DUF192 domain-containing protein" evidence="1">
    <location>
        <begin position="34"/>
        <end position="171"/>
    </location>
</feature>
<evidence type="ECO:0000313" key="2">
    <source>
        <dbReference type="EMBL" id="MBB6259719.1"/>
    </source>
</evidence>
<keyword evidence="1" id="KW-0732">Signal</keyword>
<dbReference type="PANTHER" id="PTHR37953:SF1">
    <property type="entry name" value="UPF0127 PROTEIN MJ1496"/>
    <property type="match status" value="1"/>
</dbReference>
<feature type="signal peptide" evidence="1">
    <location>
        <begin position="1"/>
        <end position="33"/>
    </location>
</feature>
<comment type="caution">
    <text evidence="2">The sequence shown here is derived from an EMBL/GenBank/DDBJ whole genome shotgun (WGS) entry which is preliminary data.</text>
</comment>
<dbReference type="InterPro" id="IPR038695">
    <property type="entry name" value="Saro_0823-like_sf"/>
</dbReference>
<dbReference type="PANTHER" id="PTHR37953">
    <property type="entry name" value="UPF0127 PROTEIN MJ1496"/>
    <property type="match status" value="1"/>
</dbReference>
<dbReference type="AlphaFoldDB" id="A0A841LVQ8"/>
<evidence type="ECO:0008006" key="4">
    <source>
        <dbReference type="Google" id="ProtNLM"/>
    </source>
</evidence>
<organism evidence="2 3">
    <name type="scientific">Paenochrobactrum gallinarii</name>
    <dbReference type="NCBI Taxonomy" id="643673"/>
    <lineage>
        <taxon>Bacteria</taxon>
        <taxon>Pseudomonadati</taxon>
        <taxon>Pseudomonadota</taxon>
        <taxon>Alphaproteobacteria</taxon>
        <taxon>Hyphomicrobiales</taxon>
        <taxon>Brucellaceae</taxon>
        <taxon>Paenochrobactrum</taxon>
    </lineage>
</organism>
<dbReference type="Gene3D" id="2.60.120.1140">
    <property type="entry name" value="Protein of unknown function DUF192"/>
    <property type="match status" value="1"/>
</dbReference>
<reference evidence="2 3" key="1">
    <citation type="submission" date="2020-08" db="EMBL/GenBank/DDBJ databases">
        <title>Genomic Encyclopedia of Type Strains, Phase IV (KMG-IV): sequencing the most valuable type-strain genomes for metagenomic binning, comparative biology and taxonomic classification.</title>
        <authorList>
            <person name="Goeker M."/>
        </authorList>
    </citation>
    <scope>NUCLEOTIDE SEQUENCE [LARGE SCALE GENOMIC DNA]</scope>
    <source>
        <strain evidence="2 3">DSM 22336</strain>
    </source>
</reference>
<dbReference type="Pfam" id="PF02643">
    <property type="entry name" value="DUF192"/>
    <property type="match status" value="1"/>
</dbReference>
<protein>
    <recommendedName>
        <fullName evidence="4">DUF192 domain-containing protein</fullName>
    </recommendedName>
</protein>
<keyword evidence="3" id="KW-1185">Reference proteome</keyword>
<dbReference type="Proteomes" id="UP000555393">
    <property type="component" value="Unassembled WGS sequence"/>
</dbReference>
<accession>A0A841LVQ8</accession>